<dbReference type="Proteomes" id="UP000829196">
    <property type="component" value="Unassembled WGS sequence"/>
</dbReference>
<reference evidence="2" key="1">
    <citation type="journal article" date="2022" name="Front. Genet.">
        <title>Chromosome-Scale Assembly of the Dendrobium nobile Genome Provides Insights Into the Molecular Mechanism of the Biosynthesis of the Medicinal Active Ingredient of Dendrobium.</title>
        <authorList>
            <person name="Xu Q."/>
            <person name="Niu S.-C."/>
            <person name="Li K.-L."/>
            <person name="Zheng P.-J."/>
            <person name="Zhang X.-J."/>
            <person name="Jia Y."/>
            <person name="Liu Y."/>
            <person name="Niu Y.-X."/>
            <person name="Yu L.-H."/>
            <person name="Chen D.-F."/>
            <person name="Zhang G.-Q."/>
        </authorList>
    </citation>
    <scope>NUCLEOTIDE SEQUENCE</scope>
    <source>
        <tissue evidence="2">Leaf</tissue>
    </source>
</reference>
<sequence length="76" mass="8777">MIHLYFTNSFVFFSFFTSVSISLPCPWPWPRPCYFSTLFSSRHVSLLKEVGACIYSSTLLVPFIQSFLFLGAHLVF</sequence>
<organism evidence="2 3">
    <name type="scientific">Dendrobium nobile</name>
    <name type="common">Orchid</name>
    <dbReference type="NCBI Taxonomy" id="94219"/>
    <lineage>
        <taxon>Eukaryota</taxon>
        <taxon>Viridiplantae</taxon>
        <taxon>Streptophyta</taxon>
        <taxon>Embryophyta</taxon>
        <taxon>Tracheophyta</taxon>
        <taxon>Spermatophyta</taxon>
        <taxon>Magnoliopsida</taxon>
        <taxon>Liliopsida</taxon>
        <taxon>Asparagales</taxon>
        <taxon>Orchidaceae</taxon>
        <taxon>Epidendroideae</taxon>
        <taxon>Malaxideae</taxon>
        <taxon>Dendrobiinae</taxon>
        <taxon>Dendrobium</taxon>
    </lineage>
</organism>
<dbReference type="EMBL" id="JAGYWB010000003">
    <property type="protein sequence ID" value="KAI0527371.1"/>
    <property type="molecule type" value="Genomic_DNA"/>
</dbReference>
<gene>
    <name evidence="2" type="ORF">KFK09_002971</name>
</gene>
<keyword evidence="3" id="KW-1185">Reference proteome</keyword>
<dbReference type="AlphaFoldDB" id="A0A8T3C2V5"/>
<keyword evidence="1" id="KW-0472">Membrane</keyword>
<proteinExistence type="predicted"/>
<name>A0A8T3C2V5_DENNO</name>
<evidence type="ECO:0000313" key="3">
    <source>
        <dbReference type="Proteomes" id="UP000829196"/>
    </source>
</evidence>
<keyword evidence="1" id="KW-0812">Transmembrane</keyword>
<evidence type="ECO:0000256" key="1">
    <source>
        <dbReference type="SAM" id="Phobius"/>
    </source>
</evidence>
<feature type="transmembrane region" description="Helical" evidence="1">
    <location>
        <begin position="6"/>
        <end position="29"/>
    </location>
</feature>
<accession>A0A8T3C2V5</accession>
<evidence type="ECO:0000313" key="2">
    <source>
        <dbReference type="EMBL" id="KAI0527371.1"/>
    </source>
</evidence>
<comment type="caution">
    <text evidence="2">The sequence shown here is derived from an EMBL/GenBank/DDBJ whole genome shotgun (WGS) entry which is preliminary data.</text>
</comment>
<protein>
    <submittedName>
        <fullName evidence="2">Uncharacterized protein</fullName>
    </submittedName>
</protein>
<feature type="transmembrane region" description="Helical" evidence="1">
    <location>
        <begin position="50"/>
        <end position="75"/>
    </location>
</feature>
<keyword evidence="1" id="KW-1133">Transmembrane helix</keyword>